<accession>A0A433Q6Q4</accession>
<dbReference type="AlphaFoldDB" id="A0A433Q6Q4"/>
<gene>
    <name evidence="2" type="ORF">BC938DRAFT_472150</name>
</gene>
<feature type="compositionally biased region" description="Basic residues" evidence="1">
    <location>
        <begin position="166"/>
        <end position="175"/>
    </location>
</feature>
<dbReference type="Proteomes" id="UP000274822">
    <property type="component" value="Unassembled WGS sequence"/>
</dbReference>
<proteinExistence type="predicted"/>
<evidence type="ECO:0000313" key="3">
    <source>
        <dbReference type="Proteomes" id="UP000274822"/>
    </source>
</evidence>
<evidence type="ECO:0000256" key="1">
    <source>
        <dbReference type="SAM" id="MobiDB-lite"/>
    </source>
</evidence>
<dbReference type="EMBL" id="RBNJ01012948">
    <property type="protein sequence ID" value="RUS25457.1"/>
    <property type="molecule type" value="Genomic_DNA"/>
</dbReference>
<feature type="region of interest" description="Disordered" evidence="1">
    <location>
        <begin position="154"/>
        <end position="188"/>
    </location>
</feature>
<sequence>MAYTDPTVAAYVPACPDTVKLAIGRTLASKAHYRTLFAQNPADPELAPKTLRSRAIAGEYCQSVQELARLEVIRKLLQDNGANRTRSRINTVKRLFEILDQDTVQQRLITISKVHHYTLLVIAVLEKYHGMVSLLLDQAPDYLEVLETYDYQHDRAPASNRDSGSRRRSARRTRVGHGEQSVPESDLQSVQYMVKQTGTGRRHAPYYVDRSNVDGAFKLLESYVDRSRPTRILVGR</sequence>
<reference evidence="2 3" key="1">
    <citation type="journal article" date="2018" name="New Phytol.">
        <title>Phylogenomics of Endogonaceae and evolution of mycorrhizas within Mucoromycota.</title>
        <authorList>
            <person name="Chang Y."/>
            <person name="Desiro A."/>
            <person name="Na H."/>
            <person name="Sandor L."/>
            <person name="Lipzen A."/>
            <person name="Clum A."/>
            <person name="Barry K."/>
            <person name="Grigoriev I.V."/>
            <person name="Martin F.M."/>
            <person name="Stajich J.E."/>
            <person name="Smith M.E."/>
            <person name="Bonito G."/>
            <person name="Spatafora J.W."/>
        </authorList>
    </citation>
    <scope>NUCLEOTIDE SEQUENCE [LARGE SCALE GENOMIC DNA]</scope>
    <source>
        <strain evidence="2 3">AD002</strain>
    </source>
</reference>
<organism evidence="2 3">
    <name type="scientific">Jimgerdemannia flammicorona</name>
    <dbReference type="NCBI Taxonomy" id="994334"/>
    <lineage>
        <taxon>Eukaryota</taxon>
        <taxon>Fungi</taxon>
        <taxon>Fungi incertae sedis</taxon>
        <taxon>Mucoromycota</taxon>
        <taxon>Mucoromycotina</taxon>
        <taxon>Endogonomycetes</taxon>
        <taxon>Endogonales</taxon>
        <taxon>Endogonaceae</taxon>
        <taxon>Jimgerdemannia</taxon>
    </lineage>
</organism>
<keyword evidence="3" id="KW-1185">Reference proteome</keyword>
<protein>
    <submittedName>
        <fullName evidence="2">Uncharacterized protein</fullName>
    </submittedName>
</protein>
<evidence type="ECO:0000313" key="2">
    <source>
        <dbReference type="EMBL" id="RUS25457.1"/>
    </source>
</evidence>
<name>A0A433Q6Q4_9FUNG</name>
<comment type="caution">
    <text evidence="2">The sequence shown here is derived from an EMBL/GenBank/DDBJ whole genome shotgun (WGS) entry which is preliminary data.</text>
</comment>